<feature type="compositionally biased region" description="Polar residues" evidence="1">
    <location>
        <begin position="143"/>
        <end position="153"/>
    </location>
</feature>
<evidence type="ECO:0000313" key="3">
    <source>
        <dbReference type="Proteomes" id="UP000235786"/>
    </source>
</evidence>
<organism evidence="2 3">
    <name type="scientific">Hyaloscypha variabilis (strain UAMH 11265 / GT02V1 / F)</name>
    <name type="common">Meliniomyces variabilis</name>
    <dbReference type="NCBI Taxonomy" id="1149755"/>
    <lineage>
        <taxon>Eukaryota</taxon>
        <taxon>Fungi</taxon>
        <taxon>Dikarya</taxon>
        <taxon>Ascomycota</taxon>
        <taxon>Pezizomycotina</taxon>
        <taxon>Leotiomycetes</taxon>
        <taxon>Helotiales</taxon>
        <taxon>Hyaloscyphaceae</taxon>
        <taxon>Hyaloscypha</taxon>
        <taxon>Hyaloscypha variabilis</taxon>
    </lineage>
</organism>
<keyword evidence="3" id="KW-1185">Reference proteome</keyword>
<feature type="region of interest" description="Disordered" evidence="1">
    <location>
        <begin position="143"/>
        <end position="192"/>
    </location>
</feature>
<dbReference type="Proteomes" id="UP000235786">
    <property type="component" value="Unassembled WGS sequence"/>
</dbReference>
<accession>A0A2J6RE21</accession>
<gene>
    <name evidence="2" type="ORF">L207DRAFT_532366</name>
</gene>
<protein>
    <submittedName>
        <fullName evidence="2">Uncharacterized protein</fullName>
    </submittedName>
</protein>
<evidence type="ECO:0000256" key="1">
    <source>
        <dbReference type="SAM" id="MobiDB-lite"/>
    </source>
</evidence>
<proteinExistence type="predicted"/>
<dbReference type="OrthoDB" id="3558044at2759"/>
<reference evidence="2 3" key="1">
    <citation type="submission" date="2016-04" db="EMBL/GenBank/DDBJ databases">
        <title>A degradative enzymes factory behind the ericoid mycorrhizal symbiosis.</title>
        <authorList>
            <consortium name="DOE Joint Genome Institute"/>
            <person name="Martino E."/>
            <person name="Morin E."/>
            <person name="Grelet G."/>
            <person name="Kuo A."/>
            <person name="Kohler A."/>
            <person name="Daghino S."/>
            <person name="Barry K."/>
            <person name="Choi C."/>
            <person name="Cichocki N."/>
            <person name="Clum A."/>
            <person name="Copeland A."/>
            <person name="Hainaut M."/>
            <person name="Haridas S."/>
            <person name="Labutti K."/>
            <person name="Lindquist E."/>
            <person name="Lipzen A."/>
            <person name="Khouja H.-R."/>
            <person name="Murat C."/>
            <person name="Ohm R."/>
            <person name="Olson A."/>
            <person name="Spatafora J."/>
            <person name="Veneault-Fourrey C."/>
            <person name="Henrissat B."/>
            <person name="Grigoriev I."/>
            <person name="Martin F."/>
            <person name="Perotto S."/>
        </authorList>
    </citation>
    <scope>NUCLEOTIDE SEQUENCE [LARGE SCALE GENOMIC DNA]</scope>
    <source>
        <strain evidence="2 3">F</strain>
    </source>
</reference>
<name>A0A2J6RE21_HYAVF</name>
<feature type="compositionally biased region" description="Basic and acidic residues" evidence="1">
    <location>
        <begin position="298"/>
        <end position="315"/>
    </location>
</feature>
<dbReference type="EMBL" id="KZ613950">
    <property type="protein sequence ID" value="PMD36770.1"/>
    <property type="molecule type" value="Genomic_DNA"/>
</dbReference>
<feature type="region of interest" description="Disordered" evidence="1">
    <location>
        <begin position="243"/>
        <end position="330"/>
    </location>
</feature>
<evidence type="ECO:0000313" key="2">
    <source>
        <dbReference type="EMBL" id="PMD36770.1"/>
    </source>
</evidence>
<dbReference type="AlphaFoldDB" id="A0A2J6RE21"/>
<sequence>MENHKIQNQFDENSEWDSILEELNLAPKRSSRRASRASMQAEAALIADTEEYNALLADVDKEAQKFQVYVKRETAQRSLLDRQRRIISDNQKRVERDIEQTRMEIERMEQMVAREKHWRAERDPISREQNRLRSLETKIALQSDDTSSHSFHSQNEELEGLGARVSKVSTPCSRRNAVPDTDSDSDSEDGGVPITVVTKCETPNCEQCRAARANIKLEAPDSSLHFDGGAIIPVITDRRTPDAANADWEDLDPNDRDAYTEFSTPSAQSLPKAKSKGKKPEILRLAIDWNVHGSHPTSESERESSPLDNHEEEQGTHVLSSTLPESRRRI</sequence>